<reference evidence="3 4" key="1">
    <citation type="submission" date="2020-08" db="EMBL/GenBank/DDBJ databases">
        <title>Genomic Encyclopedia of Type Strains, Phase IV (KMG-IV): sequencing the most valuable type-strain genomes for metagenomic binning, comparative biology and taxonomic classification.</title>
        <authorList>
            <person name="Goeker M."/>
        </authorList>
    </citation>
    <scope>NUCLEOTIDE SEQUENCE [LARGE SCALE GENOMIC DNA]</scope>
    <source>
        <strain evidence="3 4">DSM 21458</strain>
    </source>
</reference>
<sequence>MQDMLLYLLVLAALLALLLYWFRGYLPVLRRTAQNLRGAWRLFTTLRQMAAGRAPGRGARPSQNGRVIDVTPPPPRGEVCRACGDRLSGAQVDALRRNDVRCAGASRIQRPCPYRPLN</sequence>
<organism evidence="3 4">
    <name type="scientific">Deinobacterium chartae</name>
    <dbReference type="NCBI Taxonomy" id="521158"/>
    <lineage>
        <taxon>Bacteria</taxon>
        <taxon>Thermotogati</taxon>
        <taxon>Deinococcota</taxon>
        <taxon>Deinococci</taxon>
        <taxon>Deinococcales</taxon>
        <taxon>Deinococcaceae</taxon>
        <taxon>Deinobacterium</taxon>
    </lineage>
</organism>
<accession>A0A841HZA1</accession>
<evidence type="ECO:0000313" key="3">
    <source>
        <dbReference type="EMBL" id="MBB6097539.1"/>
    </source>
</evidence>
<protein>
    <submittedName>
        <fullName evidence="3">Uncharacterized protein</fullName>
    </submittedName>
</protein>
<dbReference type="Proteomes" id="UP000569951">
    <property type="component" value="Unassembled WGS sequence"/>
</dbReference>
<keyword evidence="2" id="KW-0472">Membrane</keyword>
<proteinExistence type="predicted"/>
<name>A0A841HZA1_9DEIO</name>
<feature type="region of interest" description="Disordered" evidence="1">
    <location>
        <begin position="52"/>
        <end position="73"/>
    </location>
</feature>
<dbReference type="AlphaFoldDB" id="A0A841HZA1"/>
<keyword evidence="2" id="KW-0812">Transmembrane</keyword>
<evidence type="ECO:0000313" key="4">
    <source>
        <dbReference type="Proteomes" id="UP000569951"/>
    </source>
</evidence>
<feature type="transmembrane region" description="Helical" evidence="2">
    <location>
        <begin position="6"/>
        <end position="22"/>
    </location>
</feature>
<evidence type="ECO:0000256" key="1">
    <source>
        <dbReference type="SAM" id="MobiDB-lite"/>
    </source>
</evidence>
<evidence type="ECO:0000256" key="2">
    <source>
        <dbReference type="SAM" id="Phobius"/>
    </source>
</evidence>
<keyword evidence="4" id="KW-1185">Reference proteome</keyword>
<dbReference type="EMBL" id="JACHHG010000003">
    <property type="protein sequence ID" value="MBB6097539.1"/>
    <property type="molecule type" value="Genomic_DNA"/>
</dbReference>
<keyword evidence="2" id="KW-1133">Transmembrane helix</keyword>
<gene>
    <name evidence="3" type="ORF">HNR42_000956</name>
</gene>
<dbReference type="RefSeq" id="WP_183985085.1">
    <property type="nucleotide sequence ID" value="NZ_JACHHG010000003.1"/>
</dbReference>
<feature type="compositionally biased region" description="Low complexity" evidence="1">
    <location>
        <begin position="52"/>
        <end position="61"/>
    </location>
</feature>
<comment type="caution">
    <text evidence="3">The sequence shown here is derived from an EMBL/GenBank/DDBJ whole genome shotgun (WGS) entry which is preliminary data.</text>
</comment>